<gene>
    <name evidence="1" type="ORF">EAE98_004543</name>
</gene>
<name>A0ABQ7IR67_9HELO</name>
<dbReference type="Proteomes" id="UP000783213">
    <property type="component" value="Unassembled WGS sequence"/>
</dbReference>
<dbReference type="GeneID" id="62231317"/>
<sequence>MSDKVRKQKLWKKSEYRFKEVQTQTGKAAVGCLSIILDTVHTALLITGMLGPGAGMPPPTTRKMKYSYMHSSPLLHGRLFSSVTSDQGPQDAISGTCMQRGSIKRDRFELFDAISQLSESQFVVRMQDEESPCQHQRNNLISQDPNRGLCSGTKQPNITTSETGVKLLRWIV</sequence>
<evidence type="ECO:0000313" key="1">
    <source>
        <dbReference type="EMBL" id="KAF7931807.1"/>
    </source>
</evidence>
<dbReference type="EMBL" id="RCSX01000008">
    <property type="protein sequence ID" value="KAF7931807.1"/>
    <property type="molecule type" value="Genomic_DNA"/>
</dbReference>
<keyword evidence="2" id="KW-1185">Reference proteome</keyword>
<accession>A0ABQ7IR67</accession>
<comment type="caution">
    <text evidence="1">The sequence shown here is derived from an EMBL/GenBank/DDBJ whole genome shotgun (WGS) entry which is preliminary data.</text>
</comment>
<protein>
    <submittedName>
        <fullName evidence="1">Uncharacterized protein</fullName>
    </submittedName>
</protein>
<dbReference type="RefSeq" id="XP_038811699.1">
    <property type="nucleotide sequence ID" value="XM_038952163.1"/>
</dbReference>
<evidence type="ECO:0000313" key="2">
    <source>
        <dbReference type="Proteomes" id="UP000783213"/>
    </source>
</evidence>
<organism evidence="1 2">
    <name type="scientific">Botrytis deweyae</name>
    <dbReference type="NCBI Taxonomy" id="2478750"/>
    <lineage>
        <taxon>Eukaryota</taxon>
        <taxon>Fungi</taxon>
        <taxon>Dikarya</taxon>
        <taxon>Ascomycota</taxon>
        <taxon>Pezizomycotina</taxon>
        <taxon>Leotiomycetes</taxon>
        <taxon>Helotiales</taxon>
        <taxon>Sclerotiniaceae</taxon>
        <taxon>Botrytis</taxon>
    </lineage>
</organism>
<proteinExistence type="predicted"/>
<reference evidence="1 2" key="1">
    <citation type="journal article" date="2020" name="Genome Biol. Evol.">
        <title>Comparative genomics of Sclerotiniaceae.</title>
        <authorList>
            <person name="Valero Jimenez C.A."/>
            <person name="Steentjes M."/>
            <person name="Scholten O.E."/>
            <person name="Van Kan J.A.L."/>
        </authorList>
    </citation>
    <scope>NUCLEOTIDE SEQUENCE [LARGE SCALE GENOMIC DNA]</scope>
    <source>
        <strain evidence="1 2">B1</strain>
    </source>
</reference>